<accession>A0ABU6KDA2</accession>
<reference evidence="1 2" key="1">
    <citation type="journal article" date="2024" name="Int. J. Syst. Evol. Microbiol.">
        <title>Virgibacillus tibetensis sp. nov., isolated from salt lake on the Tibetan Plateau of China.</title>
        <authorList>
            <person name="Phurbu D."/>
            <person name="Liu Z.-X."/>
            <person name="Wang R."/>
            <person name="Zheng Y.-Y."/>
            <person name="Liu H.-C."/>
            <person name="Zhou Y.-G."/>
            <person name="Yu Y.-J."/>
            <person name="Li A.-H."/>
        </authorList>
    </citation>
    <scope>NUCLEOTIDE SEQUENCE [LARGE SCALE GENOMIC DNA]</scope>
    <source>
        <strain evidence="1 2">C22-A2</strain>
    </source>
</reference>
<sequence length="103" mass="11820">MGINSAMYLQFIILSIGFYQQPEWETKAVLDRLENNDQAVILIEEWKEEVIVPISNLPAGSAVNIWFHVEKQDGEIAIVSIDYKTSALEALKVRRLMDKLKLE</sequence>
<dbReference type="EMBL" id="JARZFX010000002">
    <property type="protein sequence ID" value="MEC5423121.1"/>
    <property type="molecule type" value="Genomic_DNA"/>
</dbReference>
<keyword evidence="2" id="KW-1185">Reference proteome</keyword>
<dbReference type="RefSeq" id="WP_327606685.1">
    <property type="nucleotide sequence ID" value="NZ_JARZFX010000002.1"/>
</dbReference>
<protein>
    <submittedName>
        <fullName evidence="1">DUF3006 family protein</fullName>
    </submittedName>
</protein>
<name>A0ABU6KDA2_9BACI</name>
<evidence type="ECO:0000313" key="1">
    <source>
        <dbReference type="EMBL" id="MEC5423121.1"/>
    </source>
</evidence>
<proteinExistence type="predicted"/>
<comment type="caution">
    <text evidence="1">The sequence shown here is derived from an EMBL/GenBank/DDBJ whole genome shotgun (WGS) entry which is preliminary data.</text>
</comment>
<dbReference type="Pfam" id="PF11213">
    <property type="entry name" value="DUF3006"/>
    <property type="match status" value="1"/>
</dbReference>
<organism evidence="1 2">
    <name type="scientific">Virgibacillus tibetensis</name>
    <dbReference type="NCBI Taxonomy" id="3042313"/>
    <lineage>
        <taxon>Bacteria</taxon>
        <taxon>Bacillati</taxon>
        <taxon>Bacillota</taxon>
        <taxon>Bacilli</taxon>
        <taxon>Bacillales</taxon>
        <taxon>Bacillaceae</taxon>
        <taxon>Virgibacillus</taxon>
    </lineage>
</organism>
<dbReference type="InterPro" id="IPR021377">
    <property type="entry name" value="DUF3006"/>
</dbReference>
<dbReference type="Proteomes" id="UP001335737">
    <property type="component" value="Unassembled WGS sequence"/>
</dbReference>
<evidence type="ECO:0000313" key="2">
    <source>
        <dbReference type="Proteomes" id="UP001335737"/>
    </source>
</evidence>
<gene>
    <name evidence="1" type="ORF">QGM71_06355</name>
</gene>